<dbReference type="InterPro" id="IPR039425">
    <property type="entry name" value="RNA_pol_sigma-70-like"/>
</dbReference>
<dbReference type="InterPro" id="IPR013324">
    <property type="entry name" value="RNA_pol_sigma_r3/r4-like"/>
</dbReference>
<dbReference type="Proteomes" id="UP000613743">
    <property type="component" value="Unassembled WGS sequence"/>
</dbReference>
<reference evidence="7" key="2">
    <citation type="submission" date="2020-09" db="EMBL/GenBank/DDBJ databases">
        <authorList>
            <person name="Sun Q."/>
            <person name="Ohkuma M."/>
        </authorList>
    </citation>
    <scope>NUCLEOTIDE SEQUENCE</scope>
    <source>
        <strain evidence="7">JCM 30804</strain>
    </source>
</reference>
<evidence type="ECO:0000256" key="4">
    <source>
        <dbReference type="ARBA" id="ARBA00023125"/>
    </source>
</evidence>
<dbReference type="Gene3D" id="1.10.1740.10">
    <property type="match status" value="1"/>
</dbReference>
<comment type="similarity">
    <text evidence="1">Belongs to the sigma-70 factor family. ECF subfamily.</text>
</comment>
<comment type="caution">
    <text evidence="7">The sequence shown here is derived from an EMBL/GenBank/DDBJ whole genome shotgun (WGS) entry which is preliminary data.</text>
</comment>
<feature type="domain" description="RNA polymerase sigma-70 region 2" evidence="6">
    <location>
        <begin position="32"/>
        <end position="96"/>
    </location>
</feature>
<dbReference type="PANTHER" id="PTHR43133">
    <property type="entry name" value="RNA POLYMERASE ECF-TYPE SIGMA FACTO"/>
    <property type="match status" value="1"/>
</dbReference>
<dbReference type="InterPro" id="IPR013325">
    <property type="entry name" value="RNA_pol_sigma_r2"/>
</dbReference>
<keyword evidence="5" id="KW-0804">Transcription</keyword>
<dbReference type="NCBIfam" id="TIGR02937">
    <property type="entry name" value="sigma70-ECF"/>
    <property type="match status" value="1"/>
</dbReference>
<proteinExistence type="inferred from homology"/>
<keyword evidence="8" id="KW-1185">Reference proteome</keyword>
<organism evidence="7 8">
    <name type="scientific">Shewanella gelidii</name>
    <dbReference type="NCBI Taxonomy" id="1642821"/>
    <lineage>
        <taxon>Bacteria</taxon>
        <taxon>Pseudomonadati</taxon>
        <taxon>Pseudomonadota</taxon>
        <taxon>Gammaproteobacteria</taxon>
        <taxon>Alteromonadales</taxon>
        <taxon>Shewanellaceae</taxon>
        <taxon>Shewanella</taxon>
    </lineage>
</organism>
<gene>
    <name evidence="7" type="ORF">GCM10009332_01980</name>
</gene>
<accession>A0A917N5Y6</accession>
<evidence type="ECO:0000256" key="2">
    <source>
        <dbReference type="ARBA" id="ARBA00023015"/>
    </source>
</evidence>
<reference evidence="7" key="1">
    <citation type="journal article" date="2014" name="Int. J. Syst. Evol. Microbiol.">
        <title>Complete genome sequence of Corynebacterium casei LMG S-19264T (=DSM 44701T), isolated from a smear-ripened cheese.</title>
        <authorList>
            <consortium name="US DOE Joint Genome Institute (JGI-PGF)"/>
            <person name="Walter F."/>
            <person name="Albersmeier A."/>
            <person name="Kalinowski J."/>
            <person name="Ruckert C."/>
        </authorList>
    </citation>
    <scope>NUCLEOTIDE SEQUENCE</scope>
    <source>
        <strain evidence="7">JCM 30804</strain>
    </source>
</reference>
<evidence type="ECO:0000256" key="1">
    <source>
        <dbReference type="ARBA" id="ARBA00010641"/>
    </source>
</evidence>
<evidence type="ECO:0000259" key="6">
    <source>
        <dbReference type="Pfam" id="PF04542"/>
    </source>
</evidence>
<dbReference type="GO" id="GO:0016987">
    <property type="term" value="F:sigma factor activity"/>
    <property type="evidence" value="ECO:0007669"/>
    <property type="project" value="UniProtKB-KW"/>
</dbReference>
<dbReference type="SUPFAM" id="SSF88659">
    <property type="entry name" value="Sigma3 and sigma4 domains of RNA polymerase sigma factors"/>
    <property type="match status" value="1"/>
</dbReference>
<evidence type="ECO:0000256" key="5">
    <source>
        <dbReference type="ARBA" id="ARBA00023163"/>
    </source>
</evidence>
<name>A0A917N5Y6_9GAMM</name>
<dbReference type="InterPro" id="IPR014284">
    <property type="entry name" value="RNA_pol_sigma-70_dom"/>
</dbReference>
<sequence>MSQTFSTQEPDISDEELMLNYSRGDMVAFEHLYLKHKGGLYRYFVRQIGDQQLAEDLYQETWSRVIRAAAQYQSTAKFTTWLYKIAHHLLIDHVRAVKPVDLVPEIDDVNDIDREDLNALDRMYIQQQKSQVLKHCIALLPWVQKEALILNFELGFTAKMISQVVNVTYEATKSRLRYANQNVKECVAQKWQDTDLDFCTNDTSAFSSLSSTSRKQPTHGAEEE</sequence>
<evidence type="ECO:0000256" key="3">
    <source>
        <dbReference type="ARBA" id="ARBA00023082"/>
    </source>
</evidence>
<dbReference type="InterPro" id="IPR036388">
    <property type="entry name" value="WH-like_DNA-bd_sf"/>
</dbReference>
<dbReference type="GO" id="GO:0003677">
    <property type="term" value="F:DNA binding"/>
    <property type="evidence" value="ECO:0007669"/>
    <property type="project" value="UniProtKB-KW"/>
</dbReference>
<keyword evidence="4" id="KW-0238">DNA-binding</keyword>
<dbReference type="EMBL" id="BMPZ01000001">
    <property type="protein sequence ID" value="GGI68420.1"/>
    <property type="molecule type" value="Genomic_DNA"/>
</dbReference>
<evidence type="ECO:0000313" key="8">
    <source>
        <dbReference type="Proteomes" id="UP000613743"/>
    </source>
</evidence>
<keyword evidence="2" id="KW-0805">Transcription regulation</keyword>
<dbReference type="AlphaFoldDB" id="A0A917N5Y6"/>
<dbReference type="SUPFAM" id="SSF88946">
    <property type="entry name" value="Sigma2 domain of RNA polymerase sigma factors"/>
    <property type="match status" value="1"/>
</dbReference>
<dbReference type="InterPro" id="IPR007627">
    <property type="entry name" value="RNA_pol_sigma70_r2"/>
</dbReference>
<dbReference type="PANTHER" id="PTHR43133:SF8">
    <property type="entry name" value="RNA POLYMERASE SIGMA FACTOR HI_1459-RELATED"/>
    <property type="match status" value="1"/>
</dbReference>
<dbReference type="Gene3D" id="1.10.10.10">
    <property type="entry name" value="Winged helix-like DNA-binding domain superfamily/Winged helix DNA-binding domain"/>
    <property type="match status" value="1"/>
</dbReference>
<evidence type="ECO:0000313" key="7">
    <source>
        <dbReference type="EMBL" id="GGI68420.1"/>
    </source>
</evidence>
<dbReference type="GO" id="GO:0006352">
    <property type="term" value="P:DNA-templated transcription initiation"/>
    <property type="evidence" value="ECO:0007669"/>
    <property type="project" value="InterPro"/>
</dbReference>
<keyword evidence="3" id="KW-0731">Sigma factor</keyword>
<protein>
    <submittedName>
        <fullName evidence="7">RNA polymerase subunit sigma-24</fullName>
    </submittedName>
</protein>
<dbReference type="Pfam" id="PF04542">
    <property type="entry name" value="Sigma70_r2"/>
    <property type="match status" value="1"/>
</dbReference>